<proteinExistence type="predicted"/>
<dbReference type="EMBL" id="LR031873">
    <property type="protein sequence ID" value="VDD06225.1"/>
    <property type="molecule type" value="Genomic_DNA"/>
</dbReference>
<reference evidence="2" key="1">
    <citation type="submission" date="2018-11" db="EMBL/GenBank/DDBJ databases">
        <authorList>
            <consortium name="Genoscope - CEA"/>
            <person name="William W."/>
        </authorList>
    </citation>
    <scope>NUCLEOTIDE SEQUENCE</scope>
</reference>
<organism evidence="2">
    <name type="scientific">Brassica oleracea</name>
    <name type="common">Wild cabbage</name>
    <dbReference type="NCBI Taxonomy" id="3712"/>
    <lineage>
        <taxon>Eukaryota</taxon>
        <taxon>Viridiplantae</taxon>
        <taxon>Streptophyta</taxon>
        <taxon>Embryophyta</taxon>
        <taxon>Tracheophyta</taxon>
        <taxon>Spermatophyta</taxon>
        <taxon>Magnoliopsida</taxon>
        <taxon>eudicotyledons</taxon>
        <taxon>Gunneridae</taxon>
        <taxon>Pentapetalae</taxon>
        <taxon>rosids</taxon>
        <taxon>malvids</taxon>
        <taxon>Brassicales</taxon>
        <taxon>Brassicaceae</taxon>
        <taxon>Brassiceae</taxon>
        <taxon>Brassica</taxon>
    </lineage>
</organism>
<gene>
    <name evidence="2" type="ORF">BOLC4T22907H</name>
</gene>
<evidence type="ECO:0008006" key="3">
    <source>
        <dbReference type="Google" id="ProtNLM"/>
    </source>
</evidence>
<evidence type="ECO:0000256" key="1">
    <source>
        <dbReference type="SAM" id="MobiDB-lite"/>
    </source>
</evidence>
<feature type="compositionally biased region" description="Polar residues" evidence="1">
    <location>
        <begin position="27"/>
        <end position="36"/>
    </location>
</feature>
<evidence type="ECO:0000313" key="2">
    <source>
        <dbReference type="EMBL" id="VDD06225.1"/>
    </source>
</evidence>
<protein>
    <recommendedName>
        <fullName evidence="3">Reverse transcriptase zinc-binding domain-containing protein</fullName>
    </recommendedName>
</protein>
<feature type="compositionally biased region" description="Polar residues" evidence="1">
    <location>
        <begin position="76"/>
        <end position="91"/>
    </location>
</feature>
<name>A0A3P6C670_BRAOL</name>
<feature type="compositionally biased region" description="Basic and acidic residues" evidence="1">
    <location>
        <begin position="8"/>
        <end position="19"/>
    </location>
</feature>
<feature type="region of interest" description="Disordered" evidence="1">
    <location>
        <begin position="74"/>
        <end position="97"/>
    </location>
</feature>
<dbReference type="AlphaFoldDB" id="A0A3P6C670"/>
<accession>A0A3P6C670</accession>
<sequence>MVSPSIESRSESSVHHTLENFRVLPPKSSSPILSNKASNFSSTPTLFVSPPATIEIPPKPSPSAPLPTNHVYPILNPSSSRSVPKSLNTDAPQKAAPPLVERLRKSEDKTLRRLAPVTISDTGRPRVLIPNSVFQKGAELHKDFIICYFNGRPPPFTHIQNEVLQGDLSNLWTTTPNHRFSWQVNKLLKLSPLIYSWIWLRVSNGLTCRFWTDNWSIFGNLKQFLQLSENSLLVIPEMTSLGSLFVTGSWQLPPARSESQLQGLNRRSPIGILTLLCWQSCVYWAWTERNGRLHRKNFRSVDALTRLIDRQIRNRILVFRDNNPIVSSTLMQQWLA</sequence>
<feature type="region of interest" description="Disordered" evidence="1">
    <location>
        <begin position="1"/>
        <end position="36"/>
    </location>
</feature>